<proteinExistence type="predicted"/>
<evidence type="ECO:0008006" key="3">
    <source>
        <dbReference type="Google" id="ProtNLM"/>
    </source>
</evidence>
<gene>
    <name evidence="1" type="ORF">GCM10008096_21690</name>
</gene>
<evidence type="ECO:0000313" key="1">
    <source>
        <dbReference type="EMBL" id="GHD09235.1"/>
    </source>
</evidence>
<keyword evidence="2" id="KW-1185">Reference proteome</keyword>
<comment type="caution">
    <text evidence="1">The sequence shown here is derived from an EMBL/GenBank/DDBJ whole genome shotgun (WGS) entry which is preliminary data.</text>
</comment>
<reference evidence="2" key="1">
    <citation type="journal article" date="2019" name="Int. J. Syst. Evol. Microbiol.">
        <title>The Global Catalogue of Microorganisms (GCM) 10K type strain sequencing project: providing services to taxonomists for standard genome sequencing and annotation.</title>
        <authorList>
            <consortium name="The Broad Institute Genomics Platform"/>
            <consortium name="The Broad Institute Genome Sequencing Center for Infectious Disease"/>
            <person name="Wu L."/>
            <person name="Ma J."/>
        </authorList>
    </citation>
    <scope>NUCLEOTIDE SEQUENCE [LARGE SCALE GENOMIC DNA]</scope>
    <source>
        <strain evidence="2">KCTC 19466</strain>
    </source>
</reference>
<evidence type="ECO:0000313" key="2">
    <source>
        <dbReference type="Proteomes" id="UP000642819"/>
    </source>
</evidence>
<name>A0ABQ3GIP7_9MICC</name>
<sequence>MSDEPAADAGPADGGVEWIVTVEETYREQIGDVTAALESAGLRVERVLKTLGIVCGSADGDCRVVFARVEGVASVDAQRRVRIAPPDSDLQ</sequence>
<dbReference type="Proteomes" id="UP000642819">
    <property type="component" value="Unassembled WGS sequence"/>
</dbReference>
<protein>
    <recommendedName>
        <fullName evidence="3">Ferrous iron transport protein A</fullName>
    </recommendedName>
</protein>
<organism evidence="1 2">
    <name type="scientific">Zhihengliuella salsuginis</name>
    <dbReference type="NCBI Taxonomy" id="578222"/>
    <lineage>
        <taxon>Bacteria</taxon>
        <taxon>Bacillati</taxon>
        <taxon>Actinomycetota</taxon>
        <taxon>Actinomycetes</taxon>
        <taxon>Micrococcales</taxon>
        <taxon>Micrococcaceae</taxon>
        <taxon>Zhihengliuella</taxon>
    </lineage>
</organism>
<accession>A0ABQ3GIP7</accession>
<dbReference type="RefSeq" id="WP_189350453.1">
    <property type="nucleotide sequence ID" value="NZ_BMXK01000009.1"/>
</dbReference>
<dbReference type="EMBL" id="BMXK01000009">
    <property type="protein sequence ID" value="GHD09235.1"/>
    <property type="molecule type" value="Genomic_DNA"/>
</dbReference>